<reference evidence="1 2" key="1">
    <citation type="journal article" date="2014" name="BMC Genomics">
        <title>Genome and secretome analysis of the hemibiotrophic fungal pathogen, Moniliophthora roreri, which causes frosty pod rot disease of cacao: mechanisms of the biotrophic and necrotrophic phases.</title>
        <authorList>
            <person name="Meinhardt L.W."/>
            <person name="Costa G.G.L."/>
            <person name="Thomazella D.P.T."/>
            <person name="Teixeira P.J.P.L."/>
            <person name="Carazzolle M.F."/>
            <person name="Schuster S.C."/>
            <person name="Carlson J.E."/>
            <person name="Guiltinan M.J."/>
            <person name="Mieczkowski P."/>
            <person name="Farmer A."/>
            <person name="Ramaraj T."/>
            <person name="Crozier J."/>
            <person name="Davis R.E."/>
            <person name="Shao J."/>
            <person name="Melnick R.L."/>
            <person name="Pereira G.A.G."/>
            <person name="Bailey B.A."/>
        </authorList>
    </citation>
    <scope>NUCLEOTIDE SEQUENCE [LARGE SCALE GENOMIC DNA]</scope>
    <source>
        <strain evidence="1 2">MCA 2997</strain>
    </source>
</reference>
<proteinExistence type="predicted"/>
<dbReference type="AlphaFoldDB" id="V2YG15"/>
<gene>
    <name evidence="1" type="ORF">Moror_4245</name>
</gene>
<evidence type="ECO:0000313" key="1">
    <source>
        <dbReference type="EMBL" id="ESK90609.1"/>
    </source>
</evidence>
<name>V2YG15_MONRO</name>
<protein>
    <submittedName>
        <fullName evidence="1">Uncharacterized protein</fullName>
    </submittedName>
</protein>
<dbReference type="Proteomes" id="UP000017559">
    <property type="component" value="Unassembled WGS sequence"/>
</dbReference>
<sequence length="714" mass="81131">MENLKALVYFPFFQHGRPFQDQAPSVSVLTSGLIEATLVPRTRINFFKSCSIKANGVVLTLMHKYSDPRLTDMVTTYKALEETSQTVMAPSFTILGTLCTDPSGVQRRKVLDELDLNERRYPALVFPTKHLDFLPPPLAQPYPKLKMSFTNSLHTLITGKNALNHVHGHQVNGTINAGTVNFNAGQAVAKRTEYDEFEYIKRGHFTSVEDLGSIDLVNWDWKWRNGGPIVRRKARKTICTVEIIDRKSKFTAMFYEGKDAYRFWKNDLQRLSRIDNPGSFRLFGINQSAIPALIFHHELIPLGHIFTQSIWMGVYIQHLSINIGCKETALWIDTASGALFSGSDGPYFFLYKTAKRSIDVPRTVDMLKDSTSFLFSDFGSSVDNSVLACAYWTAKPTYLDDLFLVTTDHETEDPDHSAWTLATHPHICGLWRNPPYHLPMNDINELRFDTVYVPSLGAVARRPQGAGSLWFSWDRKGLVDHTVLDGGLTRFKFDPTHGGKVYLVTDCDWWKFWGEWLSQSCRVFAGLDVREGEEELFIIDPPGLRIRSTPRLAYKRLAAPFNSRYGKPLVEEIQPSPIYLFLRPFPMKISELVSWMNGHFYFWSFDETGQCEMSEEECGQWGFPVLTCTTWVQNGSANLISWPTSTYTALRDWQKARGFDPTTSDWARELGRPEWDIIGAEKSNISLRKLLTFKTVGSSLWEAFAGSGISACGL</sequence>
<dbReference type="HOGENOM" id="CLU_023750_1_0_1"/>
<organism evidence="1 2">
    <name type="scientific">Moniliophthora roreri (strain MCA 2997)</name>
    <name type="common">Cocoa frosty pod rot fungus</name>
    <name type="synonym">Crinipellis roreri</name>
    <dbReference type="NCBI Taxonomy" id="1381753"/>
    <lineage>
        <taxon>Eukaryota</taxon>
        <taxon>Fungi</taxon>
        <taxon>Dikarya</taxon>
        <taxon>Basidiomycota</taxon>
        <taxon>Agaricomycotina</taxon>
        <taxon>Agaricomycetes</taxon>
        <taxon>Agaricomycetidae</taxon>
        <taxon>Agaricales</taxon>
        <taxon>Marasmiineae</taxon>
        <taxon>Marasmiaceae</taxon>
        <taxon>Moniliophthora</taxon>
    </lineage>
</organism>
<accession>V2YG15</accession>
<dbReference type="EMBL" id="AWSO01000430">
    <property type="protein sequence ID" value="ESK90609.1"/>
    <property type="molecule type" value="Genomic_DNA"/>
</dbReference>
<dbReference type="KEGG" id="mrr:Moror_4245"/>
<keyword evidence="2" id="KW-1185">Reference proteome</keyword>
<comment type="caution">
    <text evidence="1">The sequence shown here is derived from an EMBL/GenBank/DDBJ whole genome shotgun (WGS) entry which is preliminary data.</text>
</comment>
<evidence type="ECO:0000313" key="2">
    <source>
        <dbReference type="Proteomes" id="UP000017559"/>
    </source>
</evidence>